<evidence type="ECO:0000256" key="3">
    <source>
        <dbReference type="ARBA" id="ARBA00022989"/>
    </source>
</evidence>
<evidence type="ECO:0000256" key="1">
    <source>
        <dbReference type="ARBA" id="ARBA00004141"/>
    </source>
</evidence>
<comment type="subcellular location">
    <subcellularLocation>
        <location evidence="1">Membrane</location>
        <topology evidence="1">Multi-pass membrane protein</topology>
    </subcellularLocation>
</comment>
<evidence type="ECO:0008006" key="8">
    <source>
        <dbReference type="Google" id="ProtNLM"/>
    </source>
</evidence>
<keyword evidence="2 5" id="KW-0812">Transmembrane</keyword>
<feature type="transmembrane region" description="Helical" evidence="5">
    <location>
        <begin position="82"/>
        <end position="102"/>
    </location>
</feature>
<evidence type="ECO:0000313" key="6">
    <source>
        <dbReference type="EMBL" id="KAF2673543.1"/>
    </source>
</evidence>
<feature type="transmembrane region" description="Helical" evidence="5">
    <location>
        <begin position="57"/>
        <end position="76"/>
    </location>
</feature>
<keyword evidence="7" id="KW-1185">Reference proteome</keyword>
<keyword evidence="3 5" id="KW-1133">Transmembrane helix</keyword>
<feature type="transmembrane region" description="Helical" evidence="5">
    <location>
        <begin position="239"/>
        <end position="260"/>
    </location>
</feature>
<dbReference type="Gene3D" id="1.20.1250.20">
    <property type="entry name" value="MFS general substrate transporter like domains"/>
    <property type="match status" value="1"/>
</dbReference>
<evidence type="ECO:0000256" key="5">
    <source>
        <dbReference type="SAM" id="Phobius"/>
    </source>
</evidence>
<dbReference type="PANTHER" id="PTHR23507">
    <property type="entry name" value="ZGC:174356"/>
    <property type="match status" value="1"/>
</dbReference>
<dbReference type="AlphaFoldDB" id="A0A6A6UQ16"/>
<organism evidence="6 7">
    <name type="scientific">Microthyrium microscopicum</name>
    <dbReference type="NCBI Taxonomy" id="703497"/>
    <lineage>
        <taxon>Eukaryota</taxon>
        <taxon>Fungi</taxon>
        <taxon>Dikarya</taxon>
        <taxon>Ascomycota</taxon>
        <taxon>Pezizomycotina</taxon>
        <taxon>Dothideomycetes</taxon>
        <taxon>Dothideomycetes incertae sedis</taxon>
        <taxon>Microthyriales</taxon>
        <taxon>Microthyriaceae</taxon>
        <taxon>Microthyrium</taxon>
    </lineage>
</organism>
<feature type="transmembrane region" description="Helical" evidence="5">
    <location>
        <begin position="20"/>
        <end position="45"/>
    </location>
</feature>
<dbReference type="InterPro" id="IPR036259">
    <property type="entry name" value="MFS_trans_sf"/>
</dbReference>
<protein>
    <recommendedName>
        <fullName evidence="8">MFS general substrate transporter</fullName>
    </recommendedName>
</protein>
<feature type="transmembrane region" description="Helical" evidence="5">
    <location>
        <begin position="203"/>
        <end position="227"/>
    </location>
</feature>
<dbReference type="EMBL" id="MU004231">
    <property type="protein sequence ID" value="KAF2673543.1"/>
    <property type="molecule type" value="Genomic_DNA"/>
</dbReference>
<dbReference type="PANTHER" id="PTHR23507:SF8">
    <property type="entry name" value="MFS GENERAL SUBSTRATE TRANSPORTER"/>
    <property type="match status" value="1"/>
</dbReference>
<feature type="transmembrane region" description="Helical" evidence="5">
    <location>
        <begin position="168"/>
        <end position="191"/>
    </location>
</feature>
<evidence type="ECO:0000256" key="2">
    <source>
        <dbReference type="ARBA" id="ARBA00022692"/>
    </source>
</evidence>
<dbReference type="GO" id="GO:0022857">
    <property type="term" value="F:transmembrane transporter activity"/>
    <property type="evidence" value="ECO:0007669"/>
    <property type="project" value="InterPro"/>
</dbReference>
<reference evidence="6" key="1">
    <citation type="journal article" date="2020" name="Stud. Mycol.">
        <title>101 Dothideomycetes genomes: a test case for predicting lifestyles and emergence of pathogens.</title>
        <authorList>
            <person name="Haridas S."/>
            <person name="Albert R."/>
            <person name="Binder M."/>
            <person name="Bloem J."/>
            <person name="Labutti K."/>
            <person name="Salamov A."/>
            <person name="Andreopoulos B."/>
            <person name="Baker S."/>
            <person name="Barry K."/>
            <person name="Bills G."/>
            <person name="Bluhm B."/>
            <person name="Cannon C."/>
            <person name="Castanera R."/>
            <person name="Culley D."/>
            <person name="Daum C."/>
            <person name="Ezra D."/>
            <person name="Gonzalez J."/>
            <person name="Henrissat B."/>
            <person name="Kuo A."/>
            <person name="Liang C."/>
            <person name="Lipzen A."/>
            <person name="Lutzoni F."/>
            <person name="Magnuson J."/>
            <person name="Mondo S."/>
            <person name="Nolan M."/>
            <person name="Ohm R."/>
            <person name="Pangilinan J."/>
            <person name="Park H.-J."/>
            <person name="Ramirez L."/>
            <person name="Alfaro M."/>
            <person name="Sun H."/>
            <person name="Tritt A."/>
            <person name="Yoshinaga Y."/>
            <person name="Zwiers L.-H."/>
            <person name="Turgeon B."/>
            <person name="Goodwin S."/>
            <person name="Spatafora J."/>
            <person name="Crous P."/>
            <person name="Grigoriev I."/>
        </authorList>
    </citation>
    <scope>NUCLEOTIDE SEQUENCE</scope>
    <source>
        <strain evidence="6">CBS 115976</strain>
    </source>
</reference>
<dbReference type="InterPro" id="IPR011701">
    <property type="entry name" value="MFS"/>
</dbReference>
<keyword evidence="4 5" id="KW-0472">Membrane</keyword>
<gene>
    <name evidence="6" type="ORF">BT63DRAFT_159691</name>
</gene>
<name>A0A6A6UQ16_9PEZI</name>
<dbReference type="OrthoDB" id="194139at2759"/>
<proteinExistence type="predicted"/>
<evidence type="ECO:0000256" key="4">
    <source>
        <dbReference type="ARBA" id="ARBA00023136"/>
    </source>
</evidence>
<sequence>MYSWLLVVGYARATFPIGAMLIAPFLSLFGGGDCVLNTVMATYITELTTNNVQWASWFAYMSSISYISSILGPTVAATTMAWSIWFPFVIGMSSLLVAMLIARSLPDQSHEFTDSEENTAASSQVEPLLGQNSGARDAPKEDVASFTARIISDLRKVMQAFKRPRFRLLLSVFFLASLASSNTPLLAQYISKRYGWTLSDAGYLLSVKAVINVILLTIVVPTSIRYLSKQTTEGTTTNIIGAAASISFSVLGAALVGLSVKTWQLLPSLILYAAGSALPVFTMSLVRSPTIADSNQEAHANDYSIVMILRTLGTCLGLPLMTVAWSQGIHFGGSAMGLPYYLSGTRSSTSWTL</sequence>
<accession>A0A6A6UQ16</accession>
<dbReference type="Pfam" id="PF07690">
    <property type="entry name" value="MFS_1"/>
    <property type="match status" value="1"/>
</dbReference>
<evidence type="ECO:0000313" key="7">
    <source>
        <dbReference type="Proteomes" id="UP000799302"/>
    </source>
</evidence>
<dbReference type="SUPFAM" id="SSF103473">
    <property type="entry name" value="MFS general substrate transporter"/>
    <property type="match status" value="1"/>
</dbReference>
<dbReference type="GO" id="GO:0016020">
    <property type="term" value="C:membrane"/>
    <property type="evidence" value="ECO:0007669"/>
    <property type="project" value="UniProtKB-SubCell"/>
</dbReference>
<dbReference type="Proteomes" id="UP000799302">
    <property type="component" value="Unassembled WGS sequence"/>
</dbReference>
<feature type="transmembrane region" description="Helical" evidence="5">
    <location>
        <begin position="266"/>
        <end position="286"/>
    </location>
</feature>